<comment type="caution">
    <text evidence="8">The sequence shown here is derived from an EMBL/GenBank/DDBJ whole genome shotgun (WGS) entry which is preliminary data.</text>
</comment>
<protein>
    <submittedName>
        <fullName evidence="8">Methyl-accepting chemotaxis protein</fullName>
    </submittedName>
</protein>
<proteinExistence type="inferred from homology"/>
<dbReference type="Pfam" id="PF05227">
    <property type="entry name" value="CHASE3"/>
    <property type="match status" value="1"/>
</dbReference>
<evidence type="ECO:0000256" key="3">
    <source>
        <dbReference type="PROSITE-ProRule" id="PRU00284"/>
    </source>
</evidence>
<comment type="similarity">
    <text evidence="2">Belongs to the methyl-accepting chemotaxis (MCP) protein family.</text>
</comment>
<evidence type="ECO:0000256" key="5">
    <source>
        <dbReference type="SAM" id="Phobius"/>
    </source>
</evidence>
<dbReference type="PROSITE" id="PS50111">
    <property type="entry name" value="CHEMOTAXIS_TRANSDUC_2"/>
    <property type="match status" value="1"/>
</dbReference>
<dbReference type="InterPro" id="IPR003660">
    <property type="entry name" value="HAMP_dom"/>
</dbReference>
<dbReference type="RefSeq" id="WP_305751193.1">
    <property type="nucleotide sequence ID" value="NZ_JAUZEE010000013.1"/>
</dbReference>
<evidence type="ECO:0000259" key="7">
    <source>
        <dbReference type="PROSITE" id="PS50885"/>
    </source>
</evidence>
<feature type="compositionally biased region" description="Low complexity" evidence="4">
    <location>
        <begin position="556"/>
        <end position="574"/>
    </location>
</feature>
<keyword evidence="5" id="KW-0472">Membrane</keyword>
<keyword evidence="5" id="KW-0812">Transmembrane</keyword>
<dbReference type="PROSITE" id="PS50885">
    <property type="entry name" value="HAMP"/>
    <property type="match status" value="1"/>
</dbReference>
<dbReference type="CDD" id="cd11386">
    <property type="entry name" value="MCP_signal"/>
    <property type="match status" value="1"/>
</dbReference>
<dbReference type="Pfam" id="PF00015">
    <property type="entry name" value="MCPsignal"/>
    <property type="match status" value="1"/>
</dbReference>
<dbReference type="PANTHER" id="PTHR43531:SF14">
    <property type="entry name" value="METHYL-ACCEPTING CHEMOTAXIS PROTEIN I-RELATED"/>
    <property type="match status" value="1"/>
</dbReference>
<feature type="domain" description="HAMP" evidence="7">
    <location>
        <begin position="228"/>
        <end position="271"/>
    </location>
</feature>
<keyword evidence="1" id="KW-0488">Methylation</keyword>
<dbReference type="InterPro" id="IPR007891">
    <property type="entry name" value="CHASE3"/>
</dbReference>
<dbReference type="PANTHER" id="PTHR43531">
    <property type="entry name" value="PROTEIN ICFG"/>
    <property type="match status" value="1"/>
</dbReference>
<dbReference type="InterPro" id="IPR051310">
    <property type="entry name" value="MCP_chemotaxis"/>
</dbReference>
<dbReference type="CDD" id="cd19410">
    <property type="entry name" value="HK9-like_sensor"/>
    <property type="match status" value="1"/>
</dbReference>
<dbReference type="SMART" id="SM00283">
    <property type="entry name" value="MA"/>
    <property type="match status" value="1"/>
</dbReference>
<gene>
    <name evidence="8" type="ORF">Q8X39_18605</name>
</gene>
<evidence type="ECO:0000259" key="6">
    <source>
        <dbReference type="PROSITE" id="PS50111"/>
    </source>
</evidence>
<dbReference type="SUPFAM" id="SSF58104">
    <property type="entry name" value="Methyl-accepting chemotaxis protein (MCP) signaling domain"/>
    <property type="match status" value="1"/>
</dbReference>
<name>A0ABT9G848_LEPDI</name>
<dbReference type="Proteomes" id="UP001235760">
    <property type="component" value="Unassembled WGS sequence"/>
</dbReference>
<keyword evidence="9" id="KW-1185">Reference proteome</keyword>
<feature type="domain" description="Methyl-accepting transducer" evidence="6">
    <location>
        <begin position="276"/>
        <end position="505"/>
    </location>
</feature>
<keyword evidence="5" id="KW-1133">Transmembrane helix</keyword>
<keyword evidence="3" id="KW-0807">Transducer</keyword>
<evidence type="ECO:0000313" key="8">
    <source>
        <dbReference type="EMBL" id="MDP4302654.1"/>
    </source>
</evidence>
<dbReference type="InterPro" id="IPR004090">
    <property type="entry name" value="Chemotax_Me-accpt_rcpt"/>
</dbReference>
<evidence type="ECO:0000256" key="2">
    <source>
        <dbReference type="ARBA" id="ARBA00029447"/>
    </source>
</evidence>
<feature type="transmembrane region" description="Helical" evidence="5">
    <location>
        <begin position="194"/>
        <end position="214"/>
    </location>
</feature>
<reference evidence="8 9" key="1">
    <citation type="submission" date="2023-08" db="EMBL/GenBank/DDBJ databases">
        <authorList>
            <person name="Roldan D.M."/>
            <person name="Menes R.J."/>
        </authorList>
    </citation>
    <scope>NUCLEOTIDE SEQUENCE [LARGE SCALE GENOMIC DNA]</scope>
    <source>
        <strain evidence="8 9">CCM 2812</strain>
    </source>
</reference>
<dbReference type="InterPro" id="IPR004089">
    <property type="entry name" value="MCPsignal_dom"/>
</dbReference>
<dbReference type="PRINTS" id="PR00260">
    <property type="entry name" value="CHEMTRNSDUCR"/>
</dbReference>
<evidence type="ECO:0000256" key="4">
    <source>
        <dbReference type="SAM" id="MobiDB-lite"/>
    </source>
</evidence>
<sequence>MPLHHSNLTVARRLTLAFGAIVFILLAVASATGFTSSRLAEADRWNTHTYRVLGTASGMLENMINMETGARGFIVSGKDNFLEPWNLGRTAFDKSWDEAKRLTADNPTQQKRLDDMKARRTEFEAIVVDLFEMRRDVEAGKVPMAAMVEVFSKGKDKSAMDGFRSLHQQFDKMERDLLVERSAEAESMRAANRATLMVGALLGMLAAIGLGAWITRGLMRELGGEPSQAADAARMIAEGDLATPVPVRAGDTTSLMAAMHAMQVALTQTVASVRNNADSVATASEQIAQGNSDLSSRTEQQAASLEETAATMTELGTTVTNNADNARQANQLARSASDVAQQGGTVVGEVVETMKGINDSSRKIAEIISVIDGIAFQTNILALNAAVEAARAGEQGRGFAVVASEVRSLAQRSADAAKEIKSLITASVERVEQGSALVDKAGATMDEVVASIRRVTDIVGEITSASAEQANGVSQVGEAVTQMDQMTQQNSALVEESAAAAQSLRSQAQALVQAVAVFRLSGDAHDAMGMNATTSPAPNRASHVTRQAFKAPTVKAAGHAPQAQPAAALTSSAGTDDWTSF</sequence>
<accession>A0ABT9G848</accession>
<dbReference type="EMBL" id="JAUZEE010000013">
    <property type="protein sequence ID" value="MDP4302654.1"/>
    <property type="molecule type" value="Genomic_DNA"/>
</dbReference>
<feature type="region of interest" description="Disordered" evidence="4">
    <location>
        <begin position="555"/>
        <end position="581"/>
    </location>
</feature>
<evidence type="ECO:0000313" key="9">
    <source>
        <dbReference type="Proteomes" id="UP001235760"/>
    </source>
</evidence>
<organism evidence="8 9">
    <name type="scientific">Leptothrix discophora</name>
    <dbReference type="NCBI Taxonomy" id="89"/>
    <lineage>
        <taxon>Bacteria</taxon>
        <taxon>Pseudomonadati</taxon>
        <taxon>Pseudomonadota</taxon>
        <taxon>Betaproteobacteria</taxon>
        <taxon>Burkholderiales</taxon>
        <taxon>Sphaerotilaceae</taxon>
        <taxon>Leptothrix</taxon>
    </lineage>
</organism>
<dbReference type="Gene3D" id="1.10.287.950">
    <property type="entry name" value="Methyl-accepting chemotaxis protein"/>
    <property type="match status" value="1"/>
</dbReference>
<evidence type="ECO:0000256" key="1">
    <source>
        <dbReference type="ARBA" id="ARBA00022481"/>
    </source>
</evidence>